<dbReference type="Proteomes" id="UP000198928">
    <property type="component" value="Unassembled WGS sequence"/>
</dbReference>
<organism evidence="1 2">
    <name type="scientific">Streptomyces pini</name>
    <dbReference type="NCBI Taxonomy" id="1520580"/>
    <lineage>
        <taxon>Bacteria</taxon>
        <taxon>Bacillati</taxon>
        <taxon>Actinomycetota</taxon>
        <taxon>Actinomycetes</taxon>
        <taxon>Kitasatosporales</taxon>
        <taxon>Streptomycetaceae</taxon>
        <taxon>Streptomyces</taxon>
    </lineage>
</organism>
<reference evidence="2" key="1">
    <citation type="submission" date="2016-10" db="EMBL/GenBank/DDBJ databases">
        <authorList>
            <person name="Varghese N."/>
            <person name="Submissions S."/>
        </authorList>
    </citation>
    <scope>NUCLEOTIDE SEQUENCE [LARGE SCALE GENOMIC DNA]</scope>
    <source>
        <strain evidence="2">PL19</strain>
    </source>
</reference>
<accession>A0A1I4MQ14</accession>
<proteinExistence type="predicted"/>
<name>A0A1I4MQ14_9ACTN</name>
<evidence type="ECO:0008006" key="3">
    <source>
        <dbReference type="Google" id="ProtNLM"/>
    </source>
</evidence>
<dbReference type="AlphaFoldDB" id="A0A1I4MQ14"/>
<dbReference type="EMBL" id="FOSG01000056">
    <property type="protein sequence ID" value="SFM05127.1"/>
    <property type="molecule type" value="Genomic_DNA"/>
</dbReference>
<protein>
    <recommendedName>
        <fullName evidence="3">5-methyltetrahydrofolate--homocysteine methyltransferase</fullName>
    </recommendedName>
</protein>
<keyword evidence="2" id="KW-1185">Reference proteome</keyword>
<feature type="non-terminal residue" evidence="1">
    <location>
        <position position="29"/>
    </location>
</feature>
<sequence>MTAAGPRVQLLREALASRVVVADGAMGTM</sequence>
<evidence type="ECO:0000313" key="2">
    <source>
        <dbReference type="Proteomes" id="UP000198928"/>
    </source>
</evidence>
<gene>
    <name evidence="1" type="ORF">SAMN05192584_1561</name>
</gene>
<evidence type="ECO:0000313" key="1">
    <source>
        <dbReference type="EMBL" id="SFM05127.1"/>
    </source>
</evidence>